<dbReference type="Pfam" id="PF12420">
    <property type="entry name" value="DUF3671"/>
    <property type="match status" value="2"/>
</dbReference>
<sequence>MILSMNYNLKVNTNCFFCFKLVTFVFLLWFYYAYNYEFDSYSSLDRISKLDKIRDRSFGRLLAKHEFKKNLDNSILREKLPDYRNYKGKKNEEVTPKYGDLKGSGFNDLDVYRKGYKRRYTKKKGLAKLYCYYENKIFNKIDYINNIAQNVQNNKISFIKSILNKYTIRFLLLAILPFVGVIIPQLFGGKERVLPVFWGTDCDHQKDNATNKCKNFYHIPDEASYAIGCLNWIISYTLLMIVIFVVIYTFIKLIKYEKLKSGKVSSFKNIFIHGQSLQKRNNSDGNLNITFNRLLAKNELQRKLYHDRTKDYTPYDIGNKRSKNNTYTQSTYAYVKKRDFDVLDSYKKNYKSRYSKKKGLAKLDCYFEKKLFDQIDYINGLAEKWQKDKNSFKKKILKKYGIYFLLFALVPMLGFIYPSLLWGDTAKDRIFKWCGWYGKDHKLDPLPCSKGGLYHYSSGIIYGFFILNAVLFLILITISFSFYIYTFLKVIKYEKMKEGKGKMNKKEYIDFCKDVFNMKK</sequence>
<keyword evidence="1" id="KW-0812">Transmembrane</keyword>
<accession>A0A0J9TAI5</accession>
<organism evidence="2 3">
    <name type="scientific">Plasmodium vivax Mauritania I</name>
    <dbReference type="NCBI Taxonomy" id="1035515"/>
    <lineage>
        <taxon>Eukaryota</taxon>
        <taxon>Sar</taxon>
        <taxon>Alveolata</taxon>
        <taxon>Apicomplexa</taxon>
        <taxon>Aconoidasida</taxon>
        <taxon>Haemosporida</taxon>
        <taxon>Plasmodiidae</taxon>
        <taxon>Plasmodium</taxon>
        <taxon>Plasmodium (Plasmodium)</taxon>
    </lineage>
</organism>
<dbReference type="AlphaFoldDB" id="A0A0J9TAI5"/>
<protein>
    <recommendedName>
        <fullName evidence="4">Variable surface protein Vir35</fullName>
    </recommendedName>
</protein>
<gene>
    <name evidence="2" type="ORF">PVMG_06143</name>
</gene>
<feature type="transmembrane region" description="Helical" evidence="1">
    <location>
        <begin position="460"/>
        <end position="488"/>
    </location>
</feature>
<dbReference type="OrthoDB" id="10328702at2759"/>
<feature type="transmembrane region" description="Helical" evidence="1">
    <location>
        <begin position="14"/>
        <end position="34"/>
    </location>
</feature>
<reference evidence="2 3" key="1">
    <citation type="submission" date="2011-08" db="EMBL/GenBank/DDBJ databases">
        <title>The Genome Sequence of Plasmodium vivax Mauritania I.</title>
        <authorList>
            <consortium name="The Broad Institute Genome Sequencing Platform"/>
            <consortium name="The Broad Institute Genome Sequencing Center for Infectious Disease"/>
            <person name="Neafsey D."/>
            <person name="Carlton J."/>
            <person name="Barnwell J."/>
            <person name="Collins W."/>
            <person name="Escalante A."/>
            <person name="Mullikin J."/>
            <person name="Saul A."/>
            <person name="Guigo R."/>
            <person name="Camara F."/>
            <person name="Young S.K."/>
            <person name="Zeng Q."/>
            <person name="Gargeya S."/>
            <person name="Fitzgerald M."/>
            <person name="Haas B."/>
            <person name="Abouelleil A."/>
            <person name="Alvarado L."/>
            <person name="Arachchi H.M."/>
            <person name="Berlin A."/>
            <person name="Brown A."/>
            <person name="Chapman S.B."/>
            <person name="Chen Z."/>
            <person name="Dunbar C."/>
            <person name="Freedman E."/>
            <person name="Gearin G."/>
            <person name="Gellesch M."/>
            <person name="Goldberg J."/>
            <person name="Griggs A."/>
            <person name="Gujja S."/>
            <person name="Heiman D."/>
            <person name="Howarth C."/>
            <person name="Larson L."/>
            <person name="Lui A."/>
            <person name="MacDonald P.J.P."/>
            <person name="Montmayeur A."/>
            <person name="Murphy C."/>
            <person name="Neiman D."/>
            <person name="Pearson M."/>
            <person name="Priest M."/>
            <person name="Roberts A."/>
            <person name="Saif S."/>
            <person name="Shea T."/>
            <person name="Shenoy N."/>
            <person name="Sisk P."/>
            <person name="Stolte C."/>
            <person name="Sykes S."/>
            <person name="Wortman J."/>
            <person name="Nusbaum C."/>
            <person name="Birren B."/>
        </authorList>
    </citation>
    <scope>NUCLEOTIDE SEQUENCE [LARGE SCALE GENOMIC DNA]</scope>
    <source>
        <strain evidence="2 3">Mauritania I</strain>
    </source>
</reference>
<keyword evidence="1" id="KW-0472">Membrane</keyword>
<evidence type="ECO:0008006" key="4">
    <source>
        <dbReference type="Google" id="ProtNLM"/>
    </source>
</evidence>
<evidence type="ECO:0000256" key="1">
    <source>
        <dbReference type="SAM" id="Phobius"/>
    </source>
</evidence>
<evidence type="ECO:0000313" key="3">
    <source>
        <dbReference type="Proteomes" id="UP000053776"/>
    </source>
</evidence>
<feature type="transmembrane region" description="Helical" evidence="1">
    <location>
        <begin position="166"/>
        <end position="187"/>
    </location>
</feature>
<dbReference type="EMBL" id="KQ235068">
    <property type="protein sequence ID" value="KMZ92500.1"/>
    <property type="molecule type" value="Genomic_DNA"/>
</dbReference>
<name>A0A0J9TAI5_PLAVI</name>
<dbReference type="Proteomes" id="UP000053776">
    <property type="component" value="Unassembled WGS sequence"/>
</dbReference>
<dbReference type="InterPro" id="IPR022139">
    <property type="entry name" value="Fam-L/Fam-M-like_plasmodium"/>
</dbReference>
<proteinExistence type="predicted"/>
<evidence type="ECO:0000313" key="2">
    <source>
        <dbReference type="EMBL" id="KMZ92500.1"/>
    </source>
</evidence>
<keyword evidence="1" id="KW-1133">Transmembrane helix</keyword>
<feature type="transmembrane region" description="Helical" evidence="1">
    <location>
        <begin position="225"/>
        <end position="251"/>
    </location>
</feature>
<feature type="transmembrane region" description="Helical" evidence="1">
    <location>
        <begin position="400"/>
        <end position="420"/>
    </location>
</feature>